<protein>
    <recommendedName>
        <fullName evidence="7">15-hydroxyprostaglandin dehydrogenase</fullName>
    </recommendedName>
</protein>
<dbReference type="GO" id="GO:0016616">
    <property type="term" value="F:oxidoreductase activity, acting on the CH-OH group of donors, NAD or NADP as acceptor"/>
    <property type="evidence" value="ECO:0007669"/>
    <property type="project" value="TreeGrafter"/>
</dbReference>
<evidence type="ECO:0000256" key="1">
    <source>
        <dbReference type="ARBA" id="ARBA00006484"/>
    </source>
</evidence>
<proteinExistence type="inferred from homology"/>
<dbReference type="EMBL" id="CAKKNE010000003">
    <property type="protein sequence ID" value="CAH0371154.1"/>
    <property type="molecule type" value="Genomic_DNA"/>
</dbReference>
<dbReference type="InterPro" id="IPR036291">
    <property type="entry name" value="NAD(P)-bd_dom_sf"/>
</dbReference>
<evidence type="ECO:0000313" key="5">
    <source>
        <dbReference type="EMBL" id="CAH0371154.1"/>
    </source>
</evidence>
<dbReference type="SUPFAM" id="SSF51735">
    <property type="entry name" value="NAD(P)-binding Rossmann-fold domains"/>
    <property type="match status" value="1"/>
</dbReference>
<dbReference type="PRINTS" id="PR00080">
    <property type="entry name" value="SDRFAMILY"/>
</dbReference>
<dbReference type="Gene3D" id="3.40.50.720">
    <property type="entry name" value="NAD(P)-binding Rossmann-like Domain"/>
    <property type="match status" value="1"/>
</dbReference>
<organism evidence="4">
    <name type="scientific">Pelagomonas calceolata</name>
    <dbReference type="NCBI Taxonomy" id="35677"/>
    <lineage>
        <taxon>Eukaryota</taxon>
        <taxon>Sar</taxon>
        <taxon>Stramenopiles</taxon>
        <taxon>Ochrophyta</taxon>
        <taxon>Pelagophyceae</taxon>
        <taxon>Pelagomonadales</taxon>
        <taxon>Pelagomonadaceae</taxon>
        <taxon>Pelagomonas</taxon>
    </lineage>
</organism>
<evidence type="ECO:0000313" key="6">
    <source>
        <dbReference type="Proteomes" id="UP000789595"/>
    </source>
</evidence>
<keyword evidence="6" id="KW-1185">Reference proteome</keyword>
<evidence type="ECO:0000256" key="3">
    <source>
        <dbReference type="RuleBase" id="RU000363"/>
    </source>
</evidence>
<dbReference type="GO" id="GO:0005737">
    <property type="term" value="C:cytoplasm"/>
    <property type="evidence" value="ECO:0007669"/>
    <property type="project" value="TreeGrafter"/>
</dbReference>
<dbReference type="OrthoDB" id="37659at2759"/>
<reference evidence="4" key="1">
    <citation type="submission" date="2021-01" db="EMBL/GenBank/DDBJ databases">
        <authorList>
            <person name="Corre E."/>
            <person name="Pelletier E."/>
            <person name="Niang G."/>
            <person name="Scheremetjew M."/>
            <person name="Finn R."/>
            <person name="Kale V."/>
            <person name="Holt S."/>
            <person name="Cochrane G."/>
            <person name="Meng A."/>
            <person name="Brown T."/>
            <person name="Cohen L."/>
        </authorList>
    </citation>
    <scope>NUCLEOTIDE SEQUENCE</scope>
    <source>
        <strain evidence="4">CCMP1756</strain>
    </source>
</reference>
<reference evidence="5" key="2">
    <citation type="submission" date="2021-11" db="EMBL/GenBank/DDBJ databases">
        <authorList>
            <consortium name="Genoscope - CEA"/>
            <person name="William W."/>
        </authorList>
    </citation>
    <scope>NUCLEOTIDE SEQUENCE</scope>
</reference>
<name>A0A7S4E7F3_9STRA</name>
<evidence type="ECO:0000256" key="2">
    <source>
        <dbReference type="ARBA" id="ARBA00023002"/>
    </source>
</evidence>
<dbReference type="Proteomes" id="UP000789595">
    <property type="component" value="Unassembled WGS sequence"/>
</dbReference>
<dbReference type="InterPro" id="IPR020904">
    <property type="entry name" value="Sc_DH/Rdtase_CS"/>
</dbReference>
<dbReference type="PROSITE" id="PS00061">
    <property type="entry name" value="ADH_SHORT"/>
    <property type="match status" value="1"/>
</dbReference>
<sequence length="288" mass="30651">MACQRGLALITGGCGGLGMAFARSWLQRGGSVRLADMVSQKKGDEACQQLGGNTTFVSCDVTDKEQLGEAFANAEDLSLVINNAGIVAHDGADLFENWEPMIGINVDGVVNGTRLALETFEGQKPIEDGTSRVILNVGSMAGLIPTTVMPVYTATKYAVVGFTRAMHVAASKRYDPSIKKNVPTGIRVHAVCPSFADTGMVNADTLAKDPRNKRTVELFGGLLTPDFVSEAAFEKCVDDPAARAILRVTPVDGVKFDEPGAHPVEKAVRNNAIRADPWGTLRKIMGSK</sequence>
<dbReference type="InterPro" id="IPR002347">
    <property type="entry name" value="SDR_fam"/>
</dbReference>
<keyword evidence="2" id="KW-0560">Oxidoreductase</keyword>
<dbReference type="Pfam" id="PF00106">
    <property type="entry name" value="adh_short"/>
    <property type="match status" value="1"/>
</dbReference>
<evidence type="ECO:0008006" key="7">
    <source>
        <dbReference type="Google" id="ProtNLM"/>
    </source>
</evidence>
<accession>A0A7S4E7F3</accession>
<evidence type="ECO:0000313" key="4">
    <source>
        <dbReference type="EMBL" id="CAE0695499.1"/>
    </source>
</evidence>
<dbReference type="PANTHER" id="PTHR44229">
    <property type="entry name" value="15-HYDROXYPROSTAGLANDIN DEHYDROGENASE [NAD(+)]"/>
    <property type="match status" value="1"/>
</dbReference>
<comment type="similarity">
    <text evidence="1 3">Belongs to the short-chain dehydrogenases/reductases (SDR) family.</text>
</comment>
<dbReference type="PRINTS" id="PR00081">
    <property type="entry name" value="GDHRDH"/>
</dbReference>
<dbReference type="EMBL" id="HBIW01012745">
    <property type="protein sequence ID" value="CAE0695499.1"/>
    <property type="molecule type" value="Transcribed_RNA"/>
</dbReference>
<gene>
    <name evidence="4" type="ORF">PCAL00307_LOCUS10935</name>
    <name evidence="5" type="ORF">PECAL_3P10820</name>
</gene>
<dbReference type="PANTHER" id="PTHR44229:SF4">
    <property type="entry name" value="15-HYDROXYPROSTAGLANDIN DEHYDROGENASE [NAD(+)]"/>
    <property type="match status" value="1"/>
</dbReference>
<dbReference type="AlphaFoldDB" id="A0A7S4E7F3"/>